<accession>K1XJN9</accession>
<gene>
    <name evidence="1" type="ORF">ACD_80C00066G0001</name>
</gene>
<name>K1XJN9_9BACT</name>
<organism evidence="1">
    <name type="scientific">uncultured bacterium</name>
    <name type="common">gcode 4</name>
    <dbReference type="NCBI Taxonomy" id="1234023"/>
    <lineage>
        <taxon>Bacteria</taxon>
        <taxon>environmental samples</taxon>
    </lineage>
</organism>
<protein>
    <submittedName>
        <fullName evidence="1">Uncharacterized protein</fullName>
    </submittedName>
</protein>
<evidence type="ECO:0000313" key="1">
    <source>
        <dbReference type="EMBL" id="EKD25407.1"/>
    </source>
</evidence>
<dbReference type="EMBL" id="AMFJ01036073">
    <property type="protein sequence ID" value="EKD25407.1"/>
    <property type="molecule type" value="Genomic_DNA"/>
</dbReference>
<dbReference type="AlphaFoldDB" id="K1XJN9"/>
<sequence length="110" mass="12842">MILEINNNKSPRSFDEIAEAIIKHIANNREEFLSGTGFNKGKLTIENLEMLAGNHLFDDCPELFGISKIEGHIFREYFQKHTGEKTILEIRAQLANLFDEEYPEFIRWLK</sequence>
<proteinExistence type="predicted"/>
<comment type="caution">
    <text evidence="1">The sequence shown here is derived from an EMBL/GenBank/DDBJ whole genome shotgun (WGS) entry which is preliminary data.</text>
</comment>
<reference evidence="1" key="1">
    <citation type="journal article" date="2012" name="Science">
        <title>Fermentation, hydrogen, and sulfur metabolism in multiple uncultivated bacterial phyla.</title>
        <authorList>
            <person name="Wrighton K.C."/>
            <person name="Thomas B.C."/>
            <person name="Sharon I."/>
            <person name="Miller C.S."/>
            <person name="Castelle C.J."/>
            <person name="VerBerkmoes N.C."/>
            <person name="Wilkins M.J."/>
            <person name="Hettich R.L."/>
            <person name="Lipton M.S."/>
            <person name="Williams K.H."/>
            <person name="Long P.E."/>
            <person name="Banfield J.F."/>
        </authorList>
    </citation>
    <scope>NUCLEOTIDE SEQUENCE [LARGE SCALE GENOMIC DNA]</scope>
</reference>